<feature type="compositionally biased region" description="Polar residues" evidence="1">
    <location>
        <begin position="39"/>
        <end position="49"/>
    </location>
</feature>
<feature type="region of interest" description="Disordered" evidence="1">
    <location>
        <begin position="174"/>
        <end position="237"/>
    </location>
</feature>
<protein>
    <submittedName>
        <fullName evidence="2">Divergent polysaccharide deacetylase family protein</fullName>
    </submittedName>
</protein>
<accession>A0A4V6YFK4</accession>
<dbReference type="AlphaFoldDB" id="A0A4V6YFK4"/>
<dbReference type="InterPro" id="IPR006837">
    <property type="entry name" value="Divergent_DAC"/>
</dbReference>
<dbReference type="EMBL" id="SULI01000008">
    <property type="protein sequence ID" value="TKZ20951.1"/>
    <property type="molecule type" value="Genomic_DNA"/>
</dbReference>
<feature type="compositionally biased region" description="Polar residues" evidence="1">
    <location>
        <begin position="88"/>
        <end position="109"/>
    </location>
</feature>
<sequence>MLRGLLSGLFWGICAVVLVVGLASLLAPLPATVVPQTEAVDTTTGSDAQDSGKVGTKSEADAARNDSTSPEASAPVEEDQAPLADTDSAPQPNTQTPMATMTAPESSDSGAGVAVEGDSPVDPQTSVTAPTAPNTDEAALIADEDTSITTNPAQPEAPQAPVGGAFVTPITPTEQADDQDLTPDAEAGAMSASEEETSALKPAGDLKEKFPQHESSRLPSVGGDATAASAPPATPFDLNSEPFGNDDGRPLMAIVLLDDGAGPLALDTLKEFPYPVSIAVNTLAPQVATRAAAYRDLGYEVLAMVNLPSAAAPADVEVALEAHLAVLPQAVGVMEGDEDGLQGAKPISDQVTQVLRGSGHGLVMFPKGLSTAQKLASREGVPAATIFRDFDGKGQNGSVMRRFLDQAAFKAAQEGGVIMVGRLKEDTIATLLVWGLQDRAGSVALAPVSAVLRAKNP</sequence>
<organism evidence="2 3">
    <name type="scientific">Shimia litoralis</name>
    <dbReference type="NCBI Taxonomy" id="420403"/>
    <lineage>
        <taxon>Bacteria</taxon>
        <taxon>Pseudomonadati</taxon>
        <taxon>Pseudomonadota</taxon>
        <taxon>Alphaproteobacteria</taxon>
        <taxon>Rhodobacterales</taxon>
        <taxon>Roseobacteraceae</taxon>
    </lineage>
</organism>
<keyword evidence="3" id="KW-1185">Reference proteome</keyword>
<evidence type="ECO:0000313" key="2">
    <source>
        <dbReference type="EMBL" id="TKZ20951.1"/>
    </source>
</evidence>
<evidence type="ECO:0000256" key="1">
    <source>
        <dbReference type="SAM" id="MobiDB-lite"/>
    </source>
</evidence>
<dbReference type="CDD" id="cd10936">
    <property type="entry name" value="CE4_DAC2"/>
    <property type="match status" value="1"/>
</dbReference>
<evidence type="ECO:0000313" key="3">
    <source>
        <dbReference type="Proteomes" id="UP000306575"/>
    </source>
</evidence>
<dbReference type="Pfam" id="PF04748">
    <property type="entry name" value="Polysacc_deac_2"/>
    <property type="match status" value="1"/>
</dbReference>
<dbReference type="GO" id="GO:0005975">
    <property type="term" value="P:carbohydrate metabolic process"/>
    <property type="evidence" value="ECO:0007669"/>
    <property type="project" value="InterPro"/>
</dbReference>
<dbReference type="InterPro" id="IPR011330">
    <property type="entry name" value="Glyco_hydro/deAcase_b/a-brl"/>
</dbReference>
<dbReference type="OrthoDB" id="7658418at2"/>
<comment type="caution">
    <text evidence="2">The sequence shown here is derived from an EMBL/GenBank/DDBJ whole genome shotgun (WGS) entry which is preliminary data.</text>
</comment>
<dbReference type="RefSeq" id="WP_138016078.1">
    <property type="nucleotide sequence ID" value="NZ_SULI01000008.1"/>
</dbReference>
<dbReference type="SUPFAM" id="SSF88713">
    <property type="entry name" value="Glycoside hydrolase/deacetylase"/>
    <property type="match status" value="1"/>
</dbReference>
<proteinExistence type="predicted"/>
<name>A0A4V6YFK4_9RHOB</name>
<feature type="compositionally biased region" description="Basic and acidic residues" evidence="1">
    <location>
        <begin position="204"/>
        <end position="216"/>
    </location>
</feature>
<feature type="compositionally biased region" description="Polar residues" evidence="1">
    <location>
        <begin position="122"/>
        <end position="134"/>
    </location>
</feature>
<feature type="region of interest" description="Disordered" evidence="1">
    <location>
        <begin position="39"/>
        <end position="162"/>
    </location>
</feature>
<dbReference type="Proteomes" id="UP000306575">
    <property type="component" value="Unassembled WGS sequence"/>
</dbReference>
<reference evidence="2 3" key="1">
    <citation type="submission" date="2019-04" db="EMBL/GenBank/DDBJ databases">
        <title>Genome sequence of Pelagicola litoralis CL-ES2.</title>
        <authorList>
            <person name="Cao J."/>
        </authorList>
    </citation>
    <scope>NUCLEOTIDE SEQUENCE [LARGE SCALE GENOMIC DNA]</scope>
    <source>
        <strain evidence="2 3">CL-ES2</strain>
    </source>
</reference>
<gene>
    <name evidence="2" type="ORF">FAP39_09070</name>
</gene>
<dbReference type="Gene3D" id="3.20.20.370">
    <property type="entry name" value="Glycoside hydrolase/deacetylase"/>
    <property type="match status" value="1"/>
</dbReference>